<evidence type="ECO:0000313" key="7">
    <source>
        <dbReference type="Proteomes" id="UP000693946"/>
    </source>
</evidence>
<dbReference type="InterPro" id="IPR044088">
    <property type="entry name" value="GSTK"/>
</dbReference>
<dbReference type="InterPro" id="IPR014440">
    <property type="entry name" value="HCCAis_GSTk"/>
</dbReference>
<dbReference type="PIRSF" id="PIRSF006386">
    <property type="entry name" value="HCCAis_GSTk"/>
    <property type="match status" value="1"/>
</dbReference>
<dbReference type="EMBL" id="JAGKHQ010000021">
    <property type="protein sequence ID" value="KAG7474231.1"/>
    <property type="molecule type" value="Genomic_DNA"/>
</dbReference>
<feature type="domain" description="DSBA-like thioredoxin" evidence="5">
    <location>
        <begin position="6"/>
        <end position="210"/>
    </location>
</feature>
<dbReference type="GO" id="GO:0005739">
    <property type="term" value="C:mitochondrion"/>
    <property type="evidence" value="ECO:0007669"/>
    <property type="project" value="TreeGrafter"/>
</dbReference>
<keyword evidence="2 4" id="KW-0808">Transferase</keyword>
<sequence>MTSKKTINFFYDVVSPYSWLAFEVMCRYRNVWDVEVKLRPAFLGGIMQKSGNKPPGLVPNKFLYMTKDLQRLAQYVDVPLSPPDDPFEAMFQKGSLAAMRFVTAVQEREKDGDRQVEQVSRELWRRIWSENKDITEPASLSEAAKKAGLSDSEIKEVLELCTTQHIKDKLINTTQEALDVGAFGLPMFMYRVNGNAEIFFGSDRFELMAHCIGENPVTARRDKNVRFFHT</sequence>
<organism evidence="6 7">
    <name type="scientific">Solea senegalensis</name>
    <name type="common">Senegalese sole</name>
    <dbReference type="NCBI Taxonomy" id="28829"/>
    <lineage>
        <taxon>Eukaryota</taxon>
        <taxon>Metazoa</taxon>
        <taxon>Chordata</taxon>
        <taxon>Craniata</taxon>
        <taxon>Vertebrata</taxon>
        <taxon>Euteleostomi</taxon>
        <taxon>Actinopterygii</taxon>
        <taxon>Neopterygii</taxon>
        <taxon>Teleostei</taxon>
        <taxon>Neoteleostei</taxon>
        <taxon>Acanthomorphata</taxon>
        <taxon>Carangaria</taxon>
        <taxon>Pleuronectiformes</taxon>
        <taxon>Pleuronectoidei</taxon>
        <taxon>Soleidae</taxon>
        <taxon>Solea</taxon>
    </lineage>
</organism>
<evidence type="ECO:0000259" key="5">
    <source>
        <dbReference type="Pfam" id="PF01323"/>
    </source>
</evidence>
<evidence type="ECO:0000313" key="6">
    <source>
        <dbReference type="EMBL" id="KAG7474231.1"/>
    </source>
</evidence>
<protein>
    <recommendedName>
        <fullName evidence="4">Glutathione S-transferase kappa</fullName>
        <ecNumber evidence="4">2.5.1.18</ecNumber>
    </recommendedName>
</protein>
<dbReference type="FunFam" id="3.40.30.10:FF:000096">
    <property type="entry name" value="Glutathione S-transferase kappa"/>
    <property type="match status" value="1"/>
</dbReference>
<evidence type="ECO:0000256" key="4">
    <source>
        <dbReference type="PIRNR" id="PIRNR006386"/>
    </source>
</evidence>
<gene>
    <name evidence="6" type="ORF">JOB18_004658</name>
</gene>
<evidence type="ECO:0000256" key="2">
    <source>
        <dbReference type="ARBA" id="ARBA00022679"/>
    </source>
</evidence>
<comment type="caution">
    <text evidence="6">The sequence shown here is derived from an EMBL/GenBank/DDBJ whole genome shotgun (WGS) entry which is preliminary data.</text>
</comment>
<comment type="similarity">
    <text evidence="1 4">Belongs to the GST superfamily. Kappa family.</text>
</comment>
<dbReference type="CDD" id="cd03021">
    <property type="entry name" value="DsbA_GSTK"/>
    <property type="match status" value="1"/>
</dbReference>
<dbReference type="Proteomes" id="UP000693946">
    <property type="component" value="Linkage Group LG9"/>
</dbReference>
<dbReference type="InterPro" id="IPR001853">
    <property type="entry name" value="DSBA-like_thioredoxin_dom"/>
</dbReference>
<dbReference type="Pfam" id="PF01323">
    <property type="entry name" value="DSBA"/>
    <property type="match status" value="1"/>
</dbReference>
<dbReference type="GO" id="GO:0004602">
    <property type="term" value="F:glutathione peroxidase activity"/>
    <property type="evidence" value="ECO:0007669"/>
    <property type="project" value="InterPro"/>
</dbReference>
<evidence type="ECO:0000256" key="3">
    <source>
        <dbReference type="ARBA" id="ARBA00047960"/>
    </source>
</evidence>
<comment type="catalytic activity">
    <reaction evidence="3 4">
        <text>RX + glutathione = an S-substituted glutathione + a halide anion + H(+)</text>
        <dbReference type="Rhea" id="RHEA:16437"/>
        <dbReference type="ChEBI" id="CHEBI:15378"/>
        <dbReference type="ChEBI" id="CHEBI:16042"/>
        <dbReference type="ChEBI" id="CHEBI:17792"/>
        <dbReference type="ChEBI" id="CHEBI:57925"/>
        <dbReference type="ChEBI" id="CHEBI:90779"/>
        <dbReference type="EC" id="2.5.1.18"/>
    </reaction>
</comment>
<dbReference type="GO" id="GO:0005777">
    <property type="term" value="C:peroxisome"/>
    <property type="evidence" value="ECO:0007669"/>
    <property type="project" value="TreeGrafter"/>
</dbReference>
<dbReference type="GO" id="GO:0006749">
    <property type="term" value="P:glutathione metabolic process"/>
    <property type="evidence" value="ECO:0007669"/>
    <property type="project" value="InterPro"/>
</dbReference>
<dbReference type="PANTHER" id="PTHR42943">
    <property type="entry name" value="GLUTATHIONE S-TRANSFERASE KAPPA"/>
    <property type="match status" value="1"/>
</dbReference>
<dbReference type="GO" id="GO:0004364">
    <property type="term" value="F:glutathione transferase activity"/>
    <property type="evidence" value="ECO:0007669"/>
    <property type="project" value="UniProtKB-EC"/>
</dbReference>
<accession>A0AAV6PQF8</accession>
<dbReference type="PANTHER" id="PTHR42943:SF2">
    <property type="entry name" value="GLUTATHIONE S-TRANSFERASE KAPPA 1"/>
    <property type="match status" value="1"/>
</dbReference>
<dbReference type="InterPro" id="IPR051924">
    <property type="entry name" value="GST_Kappa/NadH"/>
</dbReference>
<dbReference type="EC" id="2.5.1.18" evidence="4"/>
<keyword evidence="7" id="KW-1185">Reference proteome</keyword>
<proteinExistence type="inferred from homology"/>
<name>A0AAV6PQF8_SOLSE</name>
<evidence type="ECO:0000256" key="1">
    <source>
        <dbReference type="ARBA" id="ARBA00006494"/>
    </source>
</evidence>
<dbReference type="AlphaFoldDB" id="A0AAV6PQF8"/>
<reference evidence="6 7" key="1">
    <citation type="journal article" date="2021" name="Sci. Rep.">
        <title>Chromosome anchoring in Senegalese sole (Solea senegalensis) reveals sex-associated markers and genome rearrangements in flatfish.</title>
        <authorList>
            <person name="Guerrero-Cozar I."/>
            <person name="Gomez-Garrido J."/>
            <person name="Berbel C."/>
            <person name="Martinez-Blanch J.F."/>
            <person name="Alioto T."/>
            <person name="Claros M.G."/>
            <person name="Gagnaire P.A."/>
            <person name="Manchado M."/>
        </authorList>
    </citation>
    <scope>NUCLEOTIDE SEQUENCE [LARGE SCALE GENOMIC DNA]</scope>
    <source>
        <strain evidence="6">Sse05_10M</strain>
    </source>
</reference>